<dbReference type="Proteomes" id="UP001431429">
    <property type="component" value="Unassembled WGS sequence"/>
</dbReference>
<evidence type="ECO:0000313" key="2">
    <source>
        <dbReference type="EMBL" id="MCM2390689.1"/>
    </source>
</evidence>
<comment type="caution">
    <text evidence="2">The sequence shown here is derived from an EMBL/GenBank/DDBJ whole genome shotgun (WGS) entry which is preliminary data.</text>
</comment>
<evidence type="ECO:0000256" key="1">
    <source>
        <dbReference type="SAM" id="MobiDB-lite"/>
    </source>
</evidence>
<feature type="compositionally biased region" description="Basic and acidic residues" evidence="1">
    <location>
        <begin position="12"/>
        <end position="24"/>
    </location>
</feature>
<organism evidence="2 3">
    <name type="scientific">Streptomyces albipurpureus</name>
    <dbReference type="NCBI Taxonomy" id="2897419"/>
    <lineage>
        <taxon>Bacteria</taxon>
        <taxon>Bacillati</taxon>
        <taxon>Actinomycetota</taxon>
        <taxon>Actinomycetes</taxon>
        <taxon>Kitasatosporales</taxon>
        <taxon>Streptomycetaceae</taxon>
        <taxon>Streptomyces</taxon>
    </lineage>
</organism>
<accession>A0ABT0UQF3</accession>
<dbReference type="EMBL" id="JAMQAW010000025">
    <property type="protein sequence ID" value="MCM2390689.1"/>
    <property type="molecule type" value="Genomic_DNA"/>
</dbReference>
<keyword evidence="3" id="KW-1185">Reference proteome</keyword>
<name>A0ABT0UQF3_9ACTN</name>
<feature type="compositionally biased region" description="Basic and acidic residues" evidence="1">
    <location>
        <begin position="33"/>
        <end position="47"/>
    </location>
</feature>
<gene>
    <name evidence="2" type="ORF">NBG84_20700</name>
</gene>
<feature type="region of interest" description="Disordered" evidence="1">
    <location>
        <begin position="1"/>
        <end position="56"/>
    </location>
</feature>
<dbReference type="RefSeq" id="WP_250921019.1">
    <property type="nucleotide sequence ID" value="NZ_JAMQAW010000025.1"/>
</dbReference>
<reference evidence="2" key="1">
    <citation type="submission" date="2022-06" db="EMBL/GenBank/DDBJ databases">
        <title>Genome public.</title>
        <authorList>
            <person name="Sun Q."/>
        </authorList>
    </citation>
    <scope>NUCLEOTIDE SEQUENCE</scope>
    <source>
        <strain evidence="2">CWNU-1</strain>
    </source>
</reference>
<sequence>MTTGRVHPLHLSMERATPRRERIRTWVPALAERQPDDPRRSAPDPGREGNVVRGED</sequence>
<evidence type="ECO:0000313" key="3">
    <source>
        <dbReference type="Proteomes" id="UP001431429"/>
    </source>
</evidence>
<proteinExistence type="predicted"/>
<protein>
    <submittedName>
        <fullName evidence="2">Uncharacterized protein</fullName>
    </submittedName>
</protein>